<comment type="caution">
    <text evidence="1">The sequence shown here is derived from an EMBL/GenBank/DDBJ whole genome shotgun (WGS) entry which is preliminary data.</text>
</comment>
<evidence type="ECO:0000313" key="1">
    <source>
        <dbReference type="EMBL" id="KAI3667357.1"/>
    </source>
</evidence>
<name>A0ACB8XIT6_ARCLA</name>
<protein>
    <submittedName>
        <fullName evidence="1">Uncharacterized protein</fullName>
    </submittedName>
</protein>
<reference evidence="1 2" key="2">
    <citation type="journal article" date="2022" name="Mol. Ecol. Resour.">
        <title>The genomes of chicory, endive, great burdock and yacon provide insights into Asteraceae paleo-polyploidization history and plant inulin production.</title>
        <authorList>
            <person name="Fan W."/>
            <person name="Wang S."/>
            <person name="Wang H."/>
            <person name="Wang A."/>
            <person name="Jiang F."/>
            <person name="Liu H."/>
            <person name="Zhao H."/>
            <person name="Xu D."/>
            <person name="Zhang Y."/>
        </authorList>
    </citation>
    <scope>NUCLEOTIDE SEQUENCE [LARGE SCALE GENOMIC DNA]</scope>
    <source>
        <strain evidence="2">cv. Niubang</strain>
    </source>
</reference>
<sequence>MSNLGASSNSLLSSVTEPCLEDPKNEKANMDLIFERYKDRFTALPKEKGWHTKNLYLYQGHWYPSKYLFSIANVMGSQETFQANPTDIYLATLPKSGTTWMKALMFAIVNRTKYKNNSLSTHMLLLSNPHDCLPFIENEILRTNPTSVVENCPRIFATHTPYTSLPQSIIDCSCRIVYMCRNPKDVLVSLFHFANKLRDDSLGPITFEEAFKMFCEGVTPSGPYWDHVKGYYKARLEHPTRILYLTYENMSADTANNVKHLAEFLGYPFTKEEEAAGIVEEVVKMCSFENLREVNKHGNIRAGIPKPAFFREGKVGDWNNHLSDEMSQILDQITKEKFHGLDISF</sequence>
<dbReference type="EMBL" id="CM042063">
    <property type="protein sequence ID" value="KAI3667357.1"/>
    <property type="molecule type" value="Genomic_DNA"/>
</dbReference>
<proteinExistence type="predicted"/>
<keyword evidence="2" id="KW-1185">Reference proteome</keyword>
<reference evidence="2" key="1">
    <citation type="journal article" date="2022" name="Mol. Ecol. Resour.">
        <title>The genomes of chicory, endive, great burdock and yacon provide insights into Asteraceae palaeo-polyploidization history and plant inulin production.</title>
        <authorList>
            <person name="Fan W."/>
            <person name="Wang S."/>
            <person name="Wang H."/>
            <person name="Wang A."/>
            <person name="Jiang F."/>
            <person name="Liu H."/>
            <person name="Zhao H."/>
            <person name="Xu D."/>
            <person name="Zhang Y."/>
        </authorList>
    </citation>
    <scope>NUCLEOTIDE SEQUENCE [LARGE SCALE GENOMIC DNA]</scope>
    <source>
        <strain evidence="2">cv. Niubang</strain>
    </source>
</reference>
<organism evidence="1 2">
    <name type="scientific">Arctium lappa</name>
    <name type="common">Greater burdock</name>
    <name type="synonym">Lappa major</name>
    <dbReference type="NCBI Taxonomy" id="4217"/>
    <lineage>
        <taxon>Eukaryota</taxon>
        <taxon>Viridiplantae</taxon>
        <taxon>Streptophyta</taxon>
        <taxon>Embryophyta</taxon>
        <taxon>Tracheophyta</taxon>
        <taxon>Spermatophyta</taxon>
        <taxon>Magnoliopsida</taxon>
        <taxon>eudicotyledons</taxon>
        <taxon>Gunneridae</taxon>
        <taxon>Pentapetalae</taxon>
        <taxon>asterids</taxon>
        <taxon>campanulids</taxon>
        <taxon>Asterales</taxon>
        <taxon>Asteraceae</taxon>
        <taxon>Carduoideae</taxon>
        <taxon>Cardueae</taxon>
        <taxon>Arctiinae</taxon>
        <taxon>Arctium</taxon>
    </lineage>
</organism>
<evidence type="ECO:0000313" key="2">
    <source>
        <dbReference type="Proteomes" id="UP001055879"/>
    </source>
</evidence>
<accession>A0ACB8XIT6</accession>
<gene>
    <name evidence="1" type="ORF">L6452_42413</name>
</gene>
<dbReference type="Proteomes" id="UP001055879">
    <property type="component" value="Linkage Group LG17"/>
</dbReference>